<name>A0A813PEG9_9BILA</name>
<keyword evidence="3" id="KW-1185">Reference proteome</keyword>
<feature type="domain" description="Integrase catalytic" evidence="1">
    <location>
        <begin position="359"/>
        <end position="523"/>
    </location>
</feature>
<evidence type="ECO:0000313" key="3">
    <source>
        <dbReference type="Proteomes" id="UP000663879"/>
    </source>
</evidence>
<dbReference type="Gene3D" id="3.30.420.10">
    <property type="entry name" value="Ribonuclease H-like superfamily/Ribonuclease H"/>
    <property type="match status" value="1"/>
</dbReference>
<dbReference type="GO" id="GO:0003676">
    <property type="term" value="F:nucleic acid binding"/>
    <property type="evidence" value="ECO:0007669"/>
    <property type="project" value="InterPro"/>
</dbReference>
<sequence length="523" mass="61510">MKDLINEDSLESETLCAFCSKSLANLYDNQIKTHFSNCKSRKLFESFLKSKESDSTNTIELSNSINCQFCNIQLNEFKAENAQRIHLKMCRIKNELTKSRDQILMAQNSIKKFLSLTQKCIFCRRPMQKLNYFNRKEHLMNCKIGQCLKKEIPIVEKRTKTKSTLTCKYCDKSLRLLNTFNQKLHIRKCKIKFQKLNNFNCETEDSDLEHQEKSSEIKDDTEKNIDYIILDSDDENEQEKNSTINGLPYLKNLEIFEMIKKCQKEDQECLNLIKISRSSKPGYFSFRNGALMRKTKANKYKIVVPKNLRPLIIERYHKPLKSMSHISKAMTHLELKKKYNWKNSYQDICNYINSCECSKLPDPFEVVAIDILELSRTFTGNKFVVAFTDLKTEWTELFPIKDMSIETIAHLFVNEIIFRYSVPCALKSNQGKSFLLELIQLVRMYFINRKLYTFFFNPKTDKSNSEFNKDLYKMIVDNAESDKLNWDLNLNSILFAFRTSRKNDKTNSPFELLLGVTPRLPIL</sequence>
<organism evidence="2 3">
    <name type="scientific">Brachionus calyciflorus</name>
    <dbReference type="NCBI Taxonomy" id="104777"/>
    <lineage>
        <taxon>Eukaryota</taxon>
        <taxon>Metazoa</taxon>
        <taxon>Spiralia</taxon>
        <taxon>Gnathifera</taxon>
        <taxon>Rotifera</taxon>
        <taxon>Eurotatoria</taxon>
        <taxon>Monogononta</taxon>
        <taxon>Pseudotrocha</taxon>
        <taxon>Ploima</taxon>
        <taxon>Brachionidae</taxon>
        <taxon>Brachionus</taxon>
    </lineage>
</organism>
<dbReference type="EMBL" id="CAJNOC010000380">
    <property type="protein sequence ID" value="CAF0753004.1"/>
    <property type="molecule type" value="Genomic_DNA"/>
</dbReference>
<evidence type="ECO:0000313" key="2">
    <source>
        <dbReference type="EMBL" id="CAF0753004.1"/>
    </source>
</evidence>
<dbReference type="InterPro" id="IPR036397">
    <property type="entry name" value="RNaseH_sf"/>
</dbReference>
<evidence type="ECO:0000259" key="1">
    <source>
        <dbReference type="PROSITE" id="PS50994"/>
    </source>
</evidence>
<dbReference type="Proteomes" id="UP000663879">
    <property type="component" value="Unassembled WGS sequence"/>
</dbReference>
<accession>A0A813PEG9</accession>
<dbReference type="AlphaFoldDB" id="A0A813PEG9"/>
<protein>
    <recommendedName>
        <fullName evidence="1">Integrase catalytic domain-containing protein</fullName>
    </recommendedName>
</protein>
<dbReference type="InterPro" id="IPR012337">
    <property type="entry name" value="RNaseH-like_sf"/>
</dbReference>
<dbReference type="PROSITE" id="PS50994">
    <property type="entry name" value="INTEGRASE"/>
    <property type="match status" value="1"/>
</dbReference>
<dbReference type="InterPro" id="IPR041588">
    <property type="entry name" value="Integrase_H2C2"/>
</dbReference>
<dbReference type="InterPro" id="IPR001584">
    <property type="entry name" value="Integrase_cat-core"/>
</dbReference>
<proteinExistence type="predicted"/>
<dbReference type="OrthoDB" id="413122at2759"/>
<comment type="caution">
    <text evidence="2">The sequence shown here is derived from an EMBL/GenBank/DDBJ whole genome shotgun (WGS) entry which is preliminary data.</text>
</comment>
<dbReference type="InterPro" id="IPR050951">
    <property type="entry name" value="Retrovirus_Pol_polyprotein"/>
</dbReference>
<dbReference type="SUPFAM" id="SSF53098">
    <property type="entry name" value="Ribonuclease H-like"/>
    <property type="match status" value="1"/>
</dbReference>
<reference evidence="2" key="1">
    <citation type="submission" date="2021-02" db="EMBL/GenBank/DDBJ databases">
        <authorList>
            <person name="Nowell W R."/>
        </authorList>
    </citation>
    <scope>NUCLEOTIDE SEQUENCE</scope>
    <source>
        <strain evidence="2">Ploen Becks lab</strain>
    </source>
</reference>
<dbReference type="GO" id="GO:0015074">
    <property type="term" value="P:DNA integration"/>
    <property type="evidence" value="ECO:0007669"/>
    <property type="project" value="InterPro"/>
</dbReference>
<dbReference type="Pfam" id="PF17921">
    <property type="entry name" value="Integrase_H2C2"/>
    <property type="match status" value="1"/>
</dbReference>
<gene>
    <name evidence="2" type="ORF">OXX778_LOCUS4019</name>
</gene>
<dbReference type="PANTHER" id="PTHR37984:SF5">
    <property type="entry name" value="PROTEIN NYNRIN-LIKE"/>
    <property type="match status" value="1"/>
</dbReference>
<dbReference type="Gene3D" id="1.10.340.70">
    <property type="match status" value="1"/>
</dbReference>
<dbReference type="PANTHER" id="PTHR37984">
    <property type="entry name" value="PROTEIN CBG26694"/>
    <property type="match status" value="1"/>
</dbReference>